<dbReference type="EMBL" id="WIRE01000001">
    <property type="protein sequence ID" value="MQX52294.1"/>
    <property type="molecule type" value="Genomic_DNA"/>
</dbReference>
<keyword evidence="1" id="KW-0732">Signal</keyword>
<reference evidence="2 3" key="1">
    <citation type="submission" date="2019-10" db="EMBL/GenBank/DDBJ databases">
        <title>Alcanivorax sp.PA15-N-34 draft genome sequence.</title>
        <authorList>
            <person name="Liao X."/>
            <person name="Shao Z."/>
        </authorList>
    </citation>
    <scope>NUCLEOTIDE SEQUENCE [LARGE SCALE GENOMIC DNA]</scope>
    <source>
        <strain evidence="2 3">PA15-N-34</strain>
    </source>
</reference>
<dbReference type="AlphaFoldDB" id="A0A6N7LSY5"/>
<keyword evidence="3" id="KW-1185">Reference proteome</keyword>
<dbReference type="Proteomes" id="UP000469421">
    <property type="component" value="Unassembled WGS sequence"/>
</dbReference>
<gene>
    <name evidence="2" type="ORF">GFN93_03475</name>
</gene>
<organism evidence="2 3">
    <name type="scientific">Alcanivorax sediminis</name>
    <dbReference type="NCBI Taxonomy" id="2663008"/>
    <lineage>
        <taxon>Bacteria</taxon>
        <taxon>Pseudomonadati</taxon>
        <taxon>Pseudomonadota</taxon>
        <taxon>Gammaproteobacteria</taxon>
        <taxon>Oceanospirillales</taxon>
        <taxon>Alcanivoracaceae</taxon>
        <taxon>Alcanivorax</taxon>
    </lineage>
</organism>
<protein>
    <submittedName>
        <fullName evidence="2">Uncharacterized protein</fullName>
    </submittedName>
</protein>
<sequence>MKAPRLLIASLLTASLAPATALAVGPGSGSDSKYNVRIGNCNASSVEVRYRLDSLMGEPVVGGSWRWNGDSNCDAPSSTVIWLKVQSGSSHGYVRLDPAVPDANQGFGYNVSGSPDWDEVACGYRGTQRNGCMDPGSAKQLWKSGRVTGFEIAW</sequence>
<evidence type="ECO:0000256" key="1">
    <source>
        <dbReference type="SAM" id="SignalP"/>
    </source>
</evidence>
<dbReference type="RefSeq" id="WP_153499016.1">
    <property type="nucleotide sequence ID" value="NZ_JBMZXE010000044.1"/>
</dbReference>
<comment type="caution">
    <text evidence="2">The sequence shown here is derived from an EMBL/GenBank/DDBJ whole genome shotgun (WGS) entry which is preliminary data.</text>
</comment>
<accession>A0A6N7LSY5</accession>
<proteinExistence type="predicted"/>
<name>A0A6N7LSY5_9GAMM</name>
<evidence type="ECO:0000313" key="3">
    <source>
        <dbReference type="Proteomes" id="UP000469421"/>
    </source>
</evidence>
<feature type="chain" id="PRO_5026919792" evidence="1">
    <location>
        <begin position="24"/>
        <end position="154"/>
    </location>
</feature>
<feature type="signal peptide" evidence="1">
    <location>
        <begin position="1"/>
        <end position="23"/>
    </location>
</feature>
<evidence type="ECO:0000313" key="2">
    <source>
        <dbReference type="EMBL" id="MQX52294.1"/>
    </source>
</evidence>